<gene>
    <name evidence="3" type="ORF">FEE95_05515</name>
</gene>
<accession>A0A5S3PVB7</accession>
<organism evidence="3 4">
    <name type="scientific">Maribacter algarum</name>
    <name type="common">ex Zhang et al. 2020</name>
    <dbReference type="NCBI Taxonomy" id="2578118"/>
    <lineage>
        <taxon>Bacteria</taxon>
        <taxon>Pseudomonadati</taxon>
        <taxon>Bacteroidota</taxon>
        <taxon>Flavobacteriia</taxon>
        <taxon>Flavobacteriales</taxon>
        <taxon>Flavobacteriaceae</taxon>
        <taxon>Maribacter</taxon>
    </lineage>
</organism>
<evidence type="ECO:0000256" key="2">
    <source>
        <dbReference type="SAM" id="Phobius"/>
    </source>
</evidence>
<feature type="compositionally biased region" description="Basic and acidic residues" evidence="1">
    <location>
        <begin position="83"/>
        <end position="94"/>
    </location>
</feature>
<evidence type="ECO:0000256" key="1">
    <source>
        <dbReference type="SAM" id="MobiDB-lite"/>
    </source>
</evidence>
<keyword evidence="4" id="KW-1185">Reference proteome</keyword>
<feature type="compositionally biased region" description="Polar residues" evidence="1">
    <location>
        <begin position="99"/>
        <end position="130"/>
    </location>
</feature>
<keyword evidence="2" id="KW-0812">Transmembrane</keyword>
<evidence type="ECO:0000313" key="4">
    <source>
        <dbReference type="Proteomes" id="UP000310314"/>
    </source>
</evidence>
<proteinExistence type="predicted"/>
<feature type="region of interest" description="Disordered" evidence="1">
    <location>
        <begin position="83"/>
        <end position="144"/>
    </location>
</feature>
<feature type="transmembrane region" description="Helical" evidence="2">
    <location>
        <begin position="45"/>
        <end position="63"/>
    </location>
</feature>
<evidence type="ECO:0000313" key="3">
    <source>
        <dbReference type="EMBL" id="TMM58890.1"/>
    </source>
</evidence>
<sequence length="517" mass="57041">MGKKNLDKLFHEKLKDFSEVPDDKVWQSIEASLDKKKKSRKVIPIWWKLGGVAAVLLLAITLINPFEDNSSVKPVVTDVKVDTEKSSEENKTESTFENQTSNDEQIVDAQQETIPDEQNSSTNQVANTETISKENSESKMVQESSKKEVIKNQNALGVQVANSDKVEVRKAIEQNQTKAAEYNFDQISEKAEVADSDAPKNKLEENLSRQDSDAKMNKLVNEIVKSSDEGITQNDKEEVSEAIDEESKKKSIFDEIAEQEQEEVIAENSGSKWSAGPSIAPVYFSAMGEGSPVHSIFVPNSKSGDVNLSYGLSVAYEVSKKLSIRSGVHKVDYGYRTNDVEFSSSLESATNSQIDNIDYSLTSRNLVVSSKVNTRIESLNQNPFLDTSSDVSAVSAARDGVMEQQFGYLEVPVELNYVVLDNRFGINLIGGVSSLFLVDNSISLSSGELTTEVGEANNVNSVNFSTNVGFGMNYKVTPKVQLNIEPVFKYQLNTFSETDGTFNPFSVGVYSGLSFKF</sequence>
<reference evidence="3 4" key="1">
    <citation type="submission" date="2019-05" db="EMBL/GenBank/DDBJ databases">
        <authorList>
            <person name="Zhang J.-Y."/>
            <person name="Feg X."/>
            <person name="Du Z.-J."/>
        </authorList>
    </citation>
    <scope>NUCLEOTIDE SEQUENCE [LARGE SCALE GENOMIC DNA]</scope>
    <source>
        <strain evidence="3 4">RZ26</strain>
    </source>
</reference>
<keyword evidence="2" id="KW-1133">Transmembrane helix</keyword>
<evidence type="ECO:0008006" key="5">
    <source>
        <dbReference type="Google" id="ProtNLM"/>
    </source>
</evidence>
<comment type="caution">
    <text evidence="3">The sequence shown here is derived from an EMBL/GenBank/DDBJ whole genome shotgun (WGS) entry which is preliminary data.</text>
</comment>
<name>A0A5S3PVB7_9FLAO</name>
<protein>
    <recommendedName>
        <fullName evidence="5">Outer membrane protein beta-barrel domain-containing protein</fullName>
    </recommendedName>
</protein>
<dbReference type="AlphaFoldDB" id="A0A5S3PVB7"/>
<dbReference type="EMBL" id="VATY01000001">
    <property type="protein sequence ID" value="TMM58890.1"/>
    <property type="molecule type" value="Genomic_DNA"/>
</dbReference>
<dbReference type="Proteomes" id="UP000310314">
    <property type="component" value="Unassembled WGS sequence"/>
</dbReference>
<keyword evidence="2" id="KW-0472">Membrane</keyword>
<dbReference type="RefSeq" id="WP_138656823.1">
    <property type="nucleotide sequence ID" value="NZ_VATY01000001.1"/>
</dbReference>
<dbReference type="OrthoDB" id="1113942at2"/>